<dbReference type="InterPro" id="IPR029069">
    <property type="entry name" value="HotDog_dom_sf"/>
</dbReference>
<evidence type="ECO:0000259" key="1">
    <source>
        <dbReference type="Pfam" id="PF20789"/>
    </source>
</evidence>
<dbReference type="Gene3D" id="2.40.160.210">
    <property type="entry name" value="Acyl-CoA thioesterase, double hotdog domain"/>
    <property type="match status" value="1"/>
</dbReference>
<dbReference type="SUPFAM" id="SSF54637">
    <property type="entry name" value="Thioesterase/thiol ester dehydrase-isomerase"/>
    <property type="match status" value="1"/>
</dbReference>
<protein>
    <recommendedName>
        <fullName evidence="1">Acyl-CoA thioesterase-like C-terminal domain-containing protein</fullName>
    </recommendedName>
</protein>
<dbReference type="InterPro" id="IPR049450">
    <property type="entry name" value="ACOT8-like_C"/>
</dbReference>
<dbReference type="KEGG" id="iva:Isova_0027"/>
<dbReference type="Proteomes" id="UP000009236">
    <property type="component" value="Chromosome"/>
</dbReference>
<evidence type="ECO:0000313" key="2">
    <source>
        <dbReference type="EMBL" id="AEG42845.1"/>
    </source>
</evidence>
<accession>F6FQ92</accession>
<feature type="domain" description="Acyl-CoA thioesterase-like C-terminal" evidence="1">
    <location>
        <begin position="126"/>
        <end position="253"/>
    </location>
</feature>
<keyword evidence="3" id="KW-1185">Reference proteome</keyword>
<dbReference type="STRING" id="743718.Isova_0027"/>
<dbReference type="Pfam" id="PF20789">
    <property type="entry name" value="4HBT_3C"/>
    <property type="match status" value="1"/>
</dbReference>
<sequence length="257" mass="27922">MAYFRRTGATTFEPTEQVSGAWRTDEQHVAPTLGLLAHLVETDRDARGRDDLVVTRLAYDIWGTYRLETMHTEVQVVRPGKGVELVEAAVSCGGRRAVTLRAWLARPGDTTALAADPLPRIPAPHETPEADLTKDWPGGFIKTVEVRRAQAEPGRASAWIRTDVPLVEDEKVSPLARAAGILDVANGLTVRRDPREVAFPNLDLSAHLYRIPEGDWIGFDTSVSFGPAGVGLTSTVLHDEHGPVGTVSQSLVVRPLG</sequence>
<dbReference type="AlphaFoldDB" id="F6FQ92"/>
<dbReference type="EMBL" id="CP002810">
    <property type="protein sequence ID" value="AEG42845.1"/>
    <property type="molecule type" value="Genomic_DNA"/>
</dbReference>
<dbReference type="eggNOG" id="COG2050">
    <property type="taxonomic scope" value="Bacteria"/>
</dbReference>
<dbReference type="InterPro" id="IPR042171">
    <property type="entry name" value="Acyl-CoA_hotdog"/>
</dbReference>
<gene>
    <name evidence="2" type="ordered locus">Isova_0027</name>
</gene>
<evidence type="ECO:0000313" key="3">
    <source>
        <dbReference type="Proteomes" id="UP000009236"/>
    </source>
</evidence>
<dbReference type="RefSeq" id="WP_013837240.1">
    <property type="nucleotide sequence ID" value="NC_015588.1"/>
</dbReference>
<proteinExistence type="predicted"/>
<dbReference type="HOGENOM" id="CLU_074337_1_1_11"/>
<reference evidence="2 3" key="1">
    <citation type="submission" date="2011-05" db="EMBL/GenBank/DDBJ databases">
        <title>Complete sequence of Isoptericola variabilis 225.</title>
        <authorList>
            <consortium name="US DOE Joint Genome Institute"/>
            <person name="Lucas S."/>
            <person name="Han J."/>
            <person name="Lapidus A."/>
            <person name="Cheng J.-F."/>
            <person name="Goodwin L."/>
            <person name="Pitluck S."/>
            <person name="Peters L."/>
            <person name="Mikhailova N."/>
            <person name="Zeytun A."/>
            <person name="Han C."/>
            <person name="Tapia R."/>
            <person name="Land M."/>
            <person name="Hauser L."/>
            <person name="Kyrpides N."/>
            <person name="Ivanova N."/>
            <person name="Pagani I."/>
            <person name="Siebers A."/>
            <person name="Allgaier M."/>
            <person name="Thelen M."/>
            <person name="Hugenholtz P."/>
            <person name="Gladden J."/>
            <person name="Woyke T."/>
        </authorList>
    </citation>
    <scope>NUCLEOTIDE SEQUENCE [LARGE SCALE GENOMIC DNA]</scope>
    <source>
        <strain evidence="3">225</strain>
    </source>
</reference>
<name>F6FQ92_ISOV2</name>
<organism evidence="3">
    <name type="scientific">Isoptericola variabilis (strain 225)</name>
    <dbReference type="NCBI Taxonomy" id="743718"/>
    <lineage>
        <taxon>Bacteria</taxon>
        <taxon>Bacillati</taxon>
        <taxon>Actinomycetota</taxon>
        <taxon>Actinomycetes</taxon>
        <taxon>Micrococcales</taxon>
        <taxon>Promicromonosporaceae</taxon>
        <taxon>Isoptericola</taxon>
    </lineage>
</organism>